<dbReference type="InterPro" id="IPR011256">
    <property type="entry name" value="Reg_factor_effector_dom_sf"/>
</dbReference>
<dbReference type="Pfam" id="PF14526">
    <property type="entry name" value="Cass2"/>
    <property type="match status" value="1"/>
</dbReference>
<evidence type="ECO:0000313" key="3">
    <source>
        <dbReference type="Proteomes" id="UP000004690"/>
    </source>
</evidence>
<dbReference type="eggNOG" id="COG3708">
    <property type="taxonomic scope" value="Bacteria"/>
</dbReference>
<dbReference type="SUPFAM" id="SSF55136">
    <property type="entry name" value="Probable bacterial effector-binding domain"/>
    <property type="match status" value="1"/>
</dbReference>
<dbReference type="AlphaFoldDB" id="I3C0R8"/>
<evidence type="ECO:0000259" key="1">
    <source>
        <dbReference type="SMART" id="SM00871"/>
    </source>
</evidence>
<dbReference type="InterPro" id="IPR010499">
    <property type="entry name" value="AraC_E-bd"/>
</dbReference>
<dbReference type="STRING" id="926559.JoomaDRAFT_0151"/>
<reference evidence="2 3" key="1">
    <citation type="submission" date="2012-02" db="EMBL/GenBank/DDBJ databases">
        <title>Improved High-Quality Draft genome of Joostella marina DSM 19592.</title>
        <authorList>
            <consortium name="US DOE Joint Genome Institute (JGI-PGF)"/>
            <person name="Lucas S."/>
            <person name="Copeland A."/>
            <person name="Lapidus A."/>
            <person name="Bruce D."/>
            <person name="Goodwin L."/>
            <person name="Pitluck S."/>
            <person name="Peters L."/>
            <person name="Chertkov O."/>
            <person name="Ovchinnikova G."/>
            <person name="Kyrpides N."/>
            <person name="Mavromatis K."/>
            <person name="Detter J.C."/>
            <person name="Han C."/>
            <person name="Land M."/>
            <person name="Hauser L."/>
            <person name="Markowitz V."/>
            <person name="Cheng J.-F."/>
            <person name="Hugenholtz P."/>
            <person name="Woyke T."/>
            <person name="Wu D."/>
            <person name="Tindall B."/>
            <person name="Brambilla E."/>
            <person name="Klenk H.-P."/>
            <person name="Eisen J.A."/>
        </authorList>
    </citation>
    <scope>NUCLEOTIDE SEQUENCE [LARGE SCALE GENOMIC DNA]</scope>
    <source>
        <strain evidence="2 3">DSM 19592</strain>
    </source>
</reference>
<accession>I3C0R8</accession>
<dbReference type="SMART" id="SM00871">
    <property type="entry name" value="AraC_E_bind"/>
    <property type="match status" value="1"/>
</dbReference>
<dbReference type="EMBL" id="JH651380">
    <property type="protein sequence ID" value="EIJ37211.1"/>
    <property type="molecule type" value="Genomic_DNA"/>
</dbReference>
<feature type="domain" description="AraC effector-binding" evidence="1">
    <location>
        <begin position="19"/>
        <end position="175"/>
    </location>
</feature>
<keyword evidence="3" id="KW-1185">Reference proteome</keyword>
<dbReference type="PANTHER" id="PTHR36444">
    <property type="entry name" value="TRANSCRIPTIONAL REGULATOR PROTEIN YOBU-RELATED"/>
    <property type="match status" value="1"/>
</dbReference>
<name>I3C0R8_9FLAO</name>
<gene>
    <name evidence="2" type="ORF">JoomaDRAFT_0151</name>
</gene>
<dbReference type="Gene3D" id="3.20.80.10">
    <property type="entry name" value="Regulatory factor, effector binding domain"/>
    <property type="match status" value="1"/>
</dbReference>
<dbReference type="HOGENOM" id="CLU_108864_0_0_10"/>
<proteinExistence type="predicted"/>
<sequence>MSFSNIRNLFIFERYIFIMEYRVEVLEEYFLVGKSLSMSILENKTALLWKGFMPELKKIKNIISEDLFSVEVYPTDYFNEFVPQKSFEKWAAVAVGSFDELPADIKQLRVPEGKYAVFNYKGKSSEAFKLYQYIYGEWLSLSGNSLDNRPHFAVMGEKYKNDDPSSEEEIWIPIK</sequence>
<organism evidence="2 3">
    <name type="scientific">Galbibacter orientalis DSM 19592</name>
    <dbReference type="NCBI Taxonomy" id="926559"/>
    <lineage>
        <taxon>Bacteria</taxon>
        <taxon>Pseudomonadati</taxon>
        <taxon>Bacteroidota</taxon>
        <taxon>Flavobacteriia</taxon>
        <taxon>Flavobacteriales</taxon>
        <taxon>Flavobacteriaceae</taxon>
        <taxon>Galbibacter</taxon>
    </lineage>
</organism>
<dbReference type="InterPro" id="IPR029441">
    <property type="entry name" value="Cass2"/>
</dbReference>
<dbReference type="PANTHER" id="PTHR36444:SF2">
    <property type="entry name" value="TRANSCRIPTIONAL REGULATOR PROTEIN YOBU-RELATED"/>
    <property type="match status" value="1"/>
</dbReference>
<evidence type="ECO:0000313" key="2">
    <source>
        <dbReference type="EMBL" id="EIJ37211.1"/>
    </source>
</evidence>
<protein>
    <recommendedName>
        <fullName evidence="1">AraC effector-binding domain-containing protein</fullName>
    </recommendedName>
</protein>
<dbReference type="InterPro" id="IPR053182">
    <property type="entry name" value="YobU-like_regulator"/>
</dbReference>
<dbReference type="Proteomes" id="UP000004690">
    <property type="component" value="Unassembled WGS sequence"/>
</dbReference>